<dbReference type="GO" id="GO:0016491">
    <property type="term" value="F:oxidoreductase activity"/>
    <property type="evidence" value="ECO:0007669"/>
    <property type="project" value="InterPro"/>
</dbReference>
<evidence type="ECO:0000259" key="1">
    <source>
        <dbReference type="PROSITE" id="PS51384"/>
    </source>
</evidence>
<dbReference type="Pfam" id="PF00175">
    <property type="entry name" value="NAD_binding_1"/>
    <property type="match status" value="1"/>
</dbReference>
<proteinExistence type="predicted"/>
<dbReference type="SUPFAM" id="SSF52343">
    <property type="entry name" value="Ferredoxin reductase-like, C-terminal NADP-linked domain"/>
    <property type="match status" value="1"/>
</dbReference>
<dbReference type="InterPro" id="IPR001433">
    <property type="entry name" value="OxRdtase_FAD/NAD-bd"/>
</dbReference>
<name>A0AAD6IRF0_DREDA</name>
<protein>
    <recommendedName>
        <fullName evidence="1">FAD-binding FR-type domain-containing protein</fullName>
    </recommendedName>
</protein>
<dbReference type="EMBL" id="JAQGDS010000014">
    <property type="protein sequence ID" value="KAJ6256170.1"/>
    <property type="molecule type" value="Genomic_DNA"/>
</dbReference>
<gene>
    <name evidence="2" type="ORF">Dda_9005</name>
</gene>
<dbReference type="InterPro" id="IPR017938">
    <property type="entry name" value="Riboflavin_synthase-like_b-brl"/>
</dbReference>
<dbReference type="Gene3D" id="2.30.110.10">
    <property type="entry name" value="Electron Transport, Fmn-binding Protein, Chain A"/>
    <property type="match status" value="1"/>
</dbReference>
<dbReference type="Gene3D" id="3.40.50.80">
    <property type="entry name" value="Nucleotide-binding domain of ferredoxin-NADP reductase (FNR) module"/>
    <property type="match status" value="1"/>
</dbReference>
<dbReference type="Proteomes" id="UP001221413">
    <property type="component" value="Unassembled WGS sequence"/>
</dbReference>
<reference evidence="2" key="1">
    <citation type="submission" date="2023-01" db="EMBL/GenBank/DDBJ databases">
        <title>The chitinases involved in constricting ring structure development in the nematode-trapping fungus Drechslerella dactyloides.</title>
        <authorList>
            <person name="Wang R."/>
            <person name="Zhang L."/>
            <person name="Tang P."/>
            <person name="Li S."/>
            <person name="Liang L."/>
        </authorList>
    </citation>
    <scope>NUCLEOTIDE SEQUENCE</scope>
    <source>
        <strain evidence="2">YMF1.00031</strain>
    </source>
</reference>
<dbReference type="PROSITE" id="PS51384">
    <property type="entry name" value="FAD_FR"/>
    <property type="match status" value="1"/>
</dbReference>
<dbReference type="InterPro" id="IPR039261">
    <property type="entry name" value="FNR_nucleotide-bd"/>
</dbReference>
<dbReference type="PANTHER" id="PTHR42815">
    <property type="entry name" value="FAD-BINDING, PUTATIVE (AFU_ORTHOLOGUE AFUA_6G07600)-RELATED"/>
    <property type="match status" value="1"/>
</dbReference>
<dbReference type="AlphaFoldDB" id="A0AAD6IRF0"/>
<dbReference type="SUPFAM" id="SSF63380">
    <property type="entry name" value="Riboflavin synthase domain-like"/>
    <property type="match status" value="1"/>
</dbReference>
<sequence>MAAVFGFDGSFHAGEENIQQLLRVPKQDNPTAPYLPPGVSRYVASCQLIAVGTTSPSGQPWASLLAGPPGFAQGVGAGVLAMQSPIPAGDPIYENLQEEGWGEAESGHAKGEGMVAGLAMNLERRQRVKLYGRSKRGMHKVDKTEIGMVLAIEQTLGNCPKYMNARHLDLVPVQVPTNTTDNFQVPVSLPQEALDLISRSDMFFVASRNGFIDMDVNHRGGPPGFVRVIPNEPSSQATAEQPTTLVWPEYSGNRLYQTLGNFQVTPLAGLTFPDFNTGDMLFLTGKVEILIGDDAERVINRSKLAVKFTVTEARYSPASFVLRLAETERVGWSPYNPAVRYLTTEKHGQKAGLAGEQDGMMARLVKKDKLSDSIARFTFQLDGGNRKPDELWRAGQYVMLNFEEDLSAGYRHMDDSDPQGLNDDYIRSFTVSSPPGQFQGRDAGKFEITIRRVGPVTRYLFQQNPGALLEVPVQGFGGEFFIEKCAGGKIGIVAAGVGITPFIAQWEELMKAELDVKLFWAVRERDLPFVKETLEREGMKGMKEALRLFITRRQEGEEVDAPVANVQYRRIQKTDLIEEGDTDTSRKWYVCTAKDMQKEVLEWLQGQQVSWEDFTY</sequence>
<organism evidence="2 3">
    <name type="scientific">Drechslerella dactyloides</name>
    <name type="common">Nematode-trapping fungus</name>
    <name type="synonym">Arthrobotrys dactyloides</name>
    <dbReference type="NCBI Taxonomy" id="74499"/>
    <lineage>
        <taxon>Eukaryota</taxon>
        <taxon>Fungi</taxon>
        <taxon>Dikarya</taxon>
        <taxon>Ascomycota</taxon>
        <taxon>Pezizomycotina</taxon>
        <taxon>Orbiliomycetes</taxon>
        <taxon>Orbiliales</taxon>
        <taxon>Orbiliaceae</taxon>
        <taxon>Drechslerella</taxon>
    </lineage>
</organism>
<dbReference type="Gene3D" id="2.40.30.10">
    <property type="entry name" value="Translation factors"/>
    <property type="match status" value="1"/>
</dbReference>
<keyword evidence="3" id="KW-1185">Reference proteome</keyword>
<comment type="caution">
    <text evidence="2">The sequence shown here is derived from an EMBL/GenBank/DDBJ whole genome shotgun (WGS) entry which is preliminary data.</text>
</comment>
<dbReference type="InterPro" id="IPR017927">
    <property type="entry name" value="FAD-bd_FR_type"/>
</dbReference>
<dbReference type="PANTHER" id="PTHR42815:SF2">
    <property type="entry name" value="FAD-BINDING, PUTATIVE (AFU_ORTHOLOGUE AFUA_6G07600)-RELATED"/>
    <property type="match status" value="1"/>
</dbReference>
<evidence type="ECO:0000313" key="2">
    <source>
        <dbReference type="EMBL" id="KAJ6256170.1"/>
    </source>
</evidence>
<accession>A0AAD6IRF0</accession>
<dbReference type="InterPro" id="IPR012349">
    <property type="entry name" value="Split_barrel_FMN-bd"/>
</dbReference>
<evidence type="ECO:0000313" key="3">
    <source>
        <dbReference type="Proteomes" id="UP001221413"/>
    </source>
</evidence>
<feature type="domain" description="FAD-binding FR-type" evidence="1">
    <location>
        <begin position="357"/>
        <end position="483"/>
    </location>
</feature>